<dbReference type="Proteomes" id="UP001224775">
    <property type="component" value="Unassembled WGS sequence"/>
</dbReference>
<feature type="region of interest" description="Disordered" evidence="1">
    <location>
        <begin position="1"/>
        <end position="22"/>
    </location>
</feature>
<proteinExistence type="predicted"/>
<protein>
    <submittedName>
        <fullName evidence="2">Uncharacterized protein</fullName>
    </submittedName>
</protein>
<accession>A0AAD9D4K5</accession>
<sequence>MSAVLKEDHLNDEGPADDGSDIIVAEYDEPLPEEDDEKQTEATLLYSPAYAIFLGPIGSNRFNSTFGREG</sequence>
<dbReference type="AlphaFoldDB" id="A0AAD9D4K5"/>
<evidence type="ECO:0000256" key="1">
    <source>
        <dbReference type="SAM" id="MobiDB-lite"/>
    </source>
</evidence>
<evidence type="ECO:0000313" key="2">
    <source>
        <dbReference type="EMBL" id="KAK1733512.1"/>
    </source>
</evidence>
<comment type="caution">
    <text evidence="2">The sequence shown here is derived from an EMBL/GenBank/DDBJ whole genome shotgun (WGS) entry which is preliminary data.</text>
</comment>
<keyword evidence="3" id="KW-1185">Reference proteome</keyword>
<evidence type="ECO:0000313" key="3">
    <source>
        <dbReference type="Proteomes" id="UP001224775"/>
    </source>
</evidence>
<feature type="compositionally biased region" description="Basic and acidic residues" evidence="1">
    <location>
        <begin position="1"/>
        <end position="12"/>
    </location>
</feature>
<organism evidence="2 3">
    <name type="scientific">Skeletonema marinoi</name>
    <dbReference type="NCBI Taxonomy" id="267567"/>
    <lineage>
        <taxon>Eukaryota</taxon>
        <taxon>Sar</taxon>
        <taxon>Stramenopiles</taxon>
        <taxon>Ochrophyta</taxon>
        <taxon>Bacillariophyta</taxon>
        <taxon>Coscinodiscophyceae</taxon>
        <taxon>Thalassiosirophycidae</taxon>
        <taxon>Thalassiosirales</taxon>
        <taxon>Skeletonemataceae</taxon>
        <taxon>Skeletonema</taxon>
        <taxon>Skeletonema marinoi-dohrnii complex</taxon>
    </lineage>
</organism>
<name>A0AAD9D4K5_9STRA</name>
<gene>
    <name evidence="2" type="ORF">QTG54_015800</name>
</gene>
<reference evidence="2" key="1">
    <citation type="submission" date="2023-06" db="EMBL/GenBank/DDBJ databases">
        <title>Survivors Of The Sea: Transcriptome response of Skeletonema marinoi to long-term dormancy.</title>
        <authorList>
            <person name="Pinder M.I.M."/>
            <person name="Kourtchenko O."/>
            <person name="Robertson E.K."/>
            <person name="Larsson T."/>
            <person name="Maumus F."/>
            <person name="Osuna-Cruz C.M."/>
            <person name="Vancaester E."/>
            <person name="Stenow R."/>
            <person name="Vandepoele K."/>
            <person name="Ploug H."/>
            <person name="Bruchert V."/>
            <person name="Godhe A."/>
            <person name="Topel M."/>
        </authorList>
    </citation>
    <scope>NUCLEOTIDE SEQUENCE</scope>
    <source>
        <strain evidence="2">R05AC</strain>
    </source>
</reference>
<dbReference type="EMBL" id="JATAAI010000048">
    <property type="protein sequence ID" value="KAK1733512.1"/>
    <property type="molecule type" value="Genomic_DNA"/>
</dbReference>